<evidence type="ECO:0000256" key="1">
    <source>
        <dbReference type="ARBA" id="ARBA00023157"/>
    </source>
</evidence>
<keyword evidence="1" id="KW-1015">Disulfide bond</keyword>
<feature type="non-terminal residue" evidence="3">
    <location>
        <position position="584"/>
    </location>
</feature>
<dbReference type="InterPro" id="IPR036595">
    <property type="entry name" value="A-macroglobulin_rcpt-bd_sf"/>
</dbReference>
<dbReference type="SMART" id="SM01361">
    <property type="entry name" value="A2M_recep"/>
    <property type="match status" value="1"/>
</dbReference>
<dbReference type="InterPro" id="IPR050473">
    <property type="entry name" value="A2M/Complement_sys"/>
</dbReference>
<dbReference type="CDD" id="cd02897">
    <property type="entry name" value="A2M_2"/>
    <property type="match status" value="1"/>
</dbReference>
<dbReference type="SUPFAM" id="SSF48239">
    <property type="entry name" value="Terpenoid cyclases/Protein prenyltransferases"/>
    <property type="match status" value="1"/>
</dbReference>
<dbReference type="GO" id="GO:0005615">
    <property type="term" value="C:extracellular space"/>
    <property type="evidence" value="ECO:0007669"/>
    <property type="project" value="InterPro"/>
</dbReference>
<dbReference type="SMART" id="SM01419">
    <property type="entry name" value="Thiol-ester_cl"/>
    <property type="match status" value="1"/>
</dbReference>
<dbReference type="InterPro" id="IPR047565">
    <property type="entry name" value="Alpha-macroglob_thiol-ester_cl"/>
</dbReference>
<dbReference type="OMA" id="INVWVLP"/>
<gene>
    <name evidence="3" type="ORF">X975_22691</name>
</gene>
<name>A0A087SW32_STEMI</name>
<sequence length="584" mass="65094">MAQALNGLKNLVKLPVGCGEQNMILFVPNIFVLDYLNATGKVTEDLKEECMNNMRKGYQRELLYRRNDGSYSAFGKADRKGSLWLTAFVLKSFGQARRFMDIDESDMFVSSQWILNRQLESGCFEPSGRIIHKDMKGGLSAEKQALAPLTAYILISLLESRADSFNHTAAIKALKCIAEDENPNTYALALFAYATALSKEAHTAKQHLKLLDERAVIKGNLKYWETSHKSKSVSVEIAGYYVLALLEVNGQDGVLGSVPVVKWITQQRNSNGGFVSTQDTIVALQALAKYSALTSQVPVDIGLVVKTDEFVRDFKLDENNRLVTQTAKIPVLPAVAELLVLGDGCAIVQFSLRYNVKTVLGSEAFDLDVNVGCQGNSSCNSPRIDICMRYKDFDEASNMVVVAIKMASGFVPIESSLDMLKSNQTIRLKRYNVEDNLVYLYFNELTNELKCFNFNIKNEIDVQDVKPATVKLYDYYQPELEVTKDYVIPSAYDAPNLTESPEILTSTVTDELLSTFVNLAELSSALNITSVRSQFVTNVTNVSSNPTVIKDVLQIIDGNPQDKNHTVELPDEARFYQTIFNITH</sequence>
<accession>A0A087SW32</accession>
<dbReference type="Gene3D" id="2.60.40.690">
    <property type="entry name" value="Alpha-macroglobulin, receptor-binding domain"/>
    <property type="match status" value="1"/>
</dbReference>
<protein>
    <submittedName>
        <fullName evidence="3">Murinoglobulin-1</fullName>
    </submittedName>
</protein>
<dbReference type="SUPFAM" id="SSF49410">
    <property type="entry name" value="Alpha-macroglobulin receptor domain"/>
    <property type="match status" value="1"/>
</dbReference>
<dbReference type="Gene3D" id="1.50.10.20">
    <property type="match status" value="1"/>
</dbReference>
<dbReference type="AlphaFoldDB" id="A0A087SW32"/>
<dbReference type="PROSITE" id="PS00477">
    <property type="entry name" value="ALPHA_2_MACROGLOBULIN"/>
    <property type="match status" value="1"/>
</dbReference>
<dbReference type="Pfam" id="PF07678">
    <property type="entry name" value="TED_complement"/>
    <property type="match status" value="1"/>
</dbReference>
<proteinExistence type="predicted"/>
<dbReference type="EMBL" id="KK112213">
    <property type="protein sequence ID" value="KFM57071.1"/>
    <property type="molecule type" value="Genomic_DNA"/>
</dbReference>
<dbReference type="InterPro" id="IPR011626">
    <property type="entry name" value="Alpha-macroglobulin_TED"/>
</dbReference>
<evidence type="ECO:0000259" key="2">
    <source>
        <dbReference type="SMART" id="SM01361"/>
    </source>
</evidence>
<dbReference type="PANTHER" id="PTHR11412:SF171">
    <property type="entry name" value="PREGNANCY ZONE PROTEIN-LIKE PROTEIN"/>
    <property type="match status" value="1"/>
</dbReference>
<dbReference type="STRING" id="407821.A0A087SW32"/>
<keyword evidence="4" id="KW-1185">Reference proteome</keyword>
<dbReference type="OrthoDB" id="6423155at2759"/>
<dbReference type="Pfam" id="PF07677">
    <property type="entry name" value="A2M_recep"/>
    <property type="match status" value="1"/>
</dbReference>
<dbReference type="InterPro" id="IPR008930">
    <property type="entry name" value="Terpenoid_cyclase/PrenylTrfase"/>
</dbReference>
<organism evidence="3 4">
    <name type="scientific">Stegodyphus mimosarum</name>
    <name type="common">African social velvet spider</name>
    <dbReference type="NCBI Taxonomy" id="407821"/>
    <lineage>
        <taxon>Eukaryota</taxon>
        <taxon>Metazoa</taxon>
        <taxon>Ecdysozoa</taxon>
        <taxon>Arthropoda</taxon>
        <taxon>Chelicerata</taxon>
        <taxon>Arachnida</taxon>
        <taxon>Araneae</taxon>
        <taxon>Araneomorphae</taxon>
        <taxon>Entelegynae</taxon>
        <taxon>Eresoidea</taxon>
        <taxon>Eresidae</taxon>
        <taxon>Stegodyphus</taxon>
    </lineage>
</organism>
<dbReference type="InterPro" id="IPR019742">
    <property type="entry name" value="MacrogloblnA2_CS"/>
</dbReference>
<dbReference type="Proteomes" id="UP000054359">
    <property type="component" value="Unassembled WGS sequence"/>
</dbReference>
<evidence type="ECO:0000313" key="3">
    <source>
        <dbReference type="EMBL" id="KFM57071.1"/>
    </source>
</evidence>
<dbReference type="InterPro" id="IPR009048">
    <property type="entry name" value="A-macroglobulin_rcpt-bd"/>
</dbReference>
<dbReference type="Gene3D" id="2.60.120.1540">
    <property type="match status" value="1"/>
</dbReference>
<evidence type="ECO:0000313" key="4">
    <source>
        <dbReference type="Proteomes" id="UP000054359"/>
    </source>
</evidence>
<reference evidence="3 4" key="1">
    <citation type="submission" date="2013-11" db="EMBL/GenBank/DDBJ databases">
        <title>Genome sequencing of Stegodyphus mimosarum.</title>
        <authorList>
            <person name="Bechsgaard J."/>
        </authorList>
    </citation>
    <scope>NUCLEOTIDE SEQUENCE [LARGE SCALE GENOMIC DNA]</scope>
</reference>
<feature type="domain" description="Alpha-macroglobulin receptor-binding" evidence="2">
    <location>
        <begin position="397"/>
        <end position="486"/>
    </location>
</feature>
<dbReference type="PANTHER" id="PTHR11412">
    <property type="entry name" value="MACROGLOBULIN / COMPLEMENT"/>
    <property type="match status" value="1"/>
</dbReference>
<dbReference type="InterPro" id="IPR041813">
    <property type="entry name" value="A2M_TED"/>
</dbReference>